<reference evidence="2 3" key="1">
    <citation type="submission" date="2019-03" db="EMBL/GenBank/DDBJ databases">
        <title>Lake Tanganyika Metagenome-Assembled Genomes (MAGs).</title>
        <authorList>
            <person name="Tran P."/>
        </authorList>
    </citation>
    <scope>NUCLEOTIDE SEQUENCE [LARGE SCALE GENOMIC DNA]</scope>
    <source>
        <strain evidence="2">K_DeepCast_65m_m2_236</strain>
    </source>
</reference>
<proteinExistence type="predicted"/>
<accession>A0A938BKD7</accession>
<dbReference type="Proteomes" id="UP000703893">
    <property type="component" value="Unassembled WGS sequence"/>
</dbReference>
<evidence type="ECO:0000313" key="2">
    <source>
        <dbReference type="EMBL" id="MBM3276167.1"/>
    </source>
</evidence>
<sequence>MAAALPRSPGWPAGTAPSQGSRSRRDDSQ</sequence>
<protein>
    <submittedName>
        <fullName evidence="2">Uncharacterized protein</fullName>
    </submittedName>
</protein>
<name>A0A938BKD7_9BACT</name>
<organism evidence="2 3">
    <name type="scientific">Candidatus Tanganyikabacteria bacterium</name>
    <dbReference type="NCBI Taxonomy" id="2961651"/>
    <lineage>
        <taxon>Bacteria</taxon>
        <taxon>Bacillati</taxon>
        <taxon>Candidatus Sericytochromatia</taxon>
        <taxon>Candidatus Tanganyikabacteria</taxon>
    </lineage>
</organism>
<feature type="region of interest" description="Disordered" evidence="1">
    <location>
        <begin position="1"/>
        <end position="29"/>
    </location>
</feature>
<evidence type="ECO:0000313" key="3">
    <source>
        <dbReference type="Proteomes" id="UP000703893"/>
    </source>
</evidence>
<dbReference type="AlphaFoldDB" id="A0A938BKD7"/>
<gene>
    <name evidence="2" type="ORF">FJZ00_13520</name>
</gene>
<evidence type="ECO:0000256" key="1">
    <source>
        <dbReference type="SAM" id="MobiDB-lite"/>
    </source>
</evidence>
<dbReference type="EMBL" id="VGJX01000891">
    <property type="protein sequence ID" value="MBM3276167.1"/>
    <property type="molecule type" value="Genomic_DNA"/>
</dbReference>
<comment type="caution">
    <text evidence="2">The sequence shown here is derived from an EMBL/GenBank/DDBJ whole genome shotgun (WGS) entry which is preliminary data.</text>
</comment>